<gene>
    <name evidence="7" type="ORF">GCM10010885_22100</name>
</gene>
<dbReference type="Gene3D" id="3.40.1080.10">
    <property type="entry name" value="Glutaconate Coenzyme A-transferase"/>
    <property type="match status" value="1"/>
</dbReference>
<protein>
    <submittedName>
        <fullName evidence="7">Acetyl-CoA hydrolase</fullName>
    </submittedName>
</protein>
<feature type="compositionally biased region" description="Low complexity" evidence="4">
    <location>
        <begin position="503"/>
        <end position="518"/>
    </location>
</feature>
<dbReference type="InterPro" id="IPR017821">
    <property type="entry name" value="Succinate_CoA_transferase"/>
</dbReference>
<dbReference type="Pfam" id="PF02550">
    <property type="entry name" value="AcetylCoA_hydro"/>
    <property type="match status" value="1"/>
</dbReference>
<comment type="caution">
    <text evidence="7">The sequence shown here is derived from an EMBL/GenBank/DDBJ whole genome shotgun (WGS) entry which is preliminary data.</text>
</comment>
<proteinExistence type="inferred from homology"/>
<dbReference type="FunFam" id="3.40.1080.20:FF:000001">
    <property type="entry name" value="Acetyl-CoA hydrolase Ach1"/>
    <property type="match status" value="1"/>
</dbReference>
<comment type="similarity">
    <text evidence="1">Belongs to the acetyl-CoA hydrolase/transferase family.</text>
</comment>
<dbReference type="GO" id="GO:0008775">
    <property type="term" value="F:acetate CoA-transferase activity"/>
    <property type="evidence" value="ECO:0007669"/>
    <property type="project" value="InterPro"/>
</dbReference>
<dbReference type="AlphaFoldDB" id="A0A917KHB6"/>
<dbReference type="Pfam" id="PF13336">
    <property type="entry name" value="AcetylCoA_hyd_C"/>
    <property type="match status" value="1"/>
</dbReference>
<keyword evidence="7" id="KW-0378">Hydrolase</keyword>
<feature type="domain" description="Acetyl-CoA hydrolase/transferase N-terminal" evidence="5">
    <location>
        <begin position="11"/>
        <end position="217"/>
    </location>
</feature>
<dbReference type="PANTHER" id="PTHR43609:SF1">
    <property type="entry name" value="ACETYL-COA HYDROLASE"/>
    <property type="match status" value="1"/>
</dbReference>
<name>A0A917KHB6_9BACL</name>
<evidence type="ECO:0000256" key="1">
    <source>
        <dbReference type="ARBA" id="ARBA00009632"/>
    </source>
</evidence>
<dbReference type="GO" id="GO:0006083">
    <property type="term" value="P:acetate metabolic process"/>
    <property type="evidence" value="ECO:0007669"/>
    <property type="project" value="InterPro"/>
</dbReference>
<evidence type="ECO:0000313" key="8">
    <source>
        <dbReference type="Proteomes" id="UP000637695"/>
    </source>
</evidence>
<evidence type="ECO:0000313" key="7">
    <source>
        <dbReference type="EMBL" id="GGJ12304.1"/>
    </source>
</evidence>
<feature type="domain" description="Acetyl-CoA hydrolase/transferase C-terminal" evidence="6">
    <location>
        <begin position="328"/>
        <end position="465"/>
    </location>
</feature>
<dbReference type="NCBIfam" id="TIGR03458">
    <property type="entry name" value="YgfH_subfam"/>
    <property type="match status" value="1"/>
</dbReference>
<dbReference type="InterPro" id="IPR038460">
    <property type="entry name" value="AcetylCoA_hyd_C_sf"/>
</dbReference>
<evidence type="ECO:0000256" key="3">
    <source>
        <dbReference type="PIRSR" id="PIRSR617821-2"/>
    </source>
</evidence>
<evidence type="ECO:0000259" key="6">
    <source>
        <dbReference type="Pfam" id="PF13336"/>
    </source>
</evidence>
<dbReference type="Gene3D" id="3.40.1080.20">
    <property type="entry name" value="Acetyl-CoA hydrolase/transferase C-terminal domain"/>
    <property type="match status" value="1"/>
</dbReference>
<dbReference type="InterPro" id="IPR046433">
    <property type="entry name" value="ActCoA_hydro"/>
</dbReference>
<feature type="region of interest" description="Disordered" evidence="4">
    <location>
        <begin position="494"/>
        <end position="525"/>
    </location>
</feature>
<reference evidence="7" key="2">
    <citation type="submission" date="2020-09" db="EMBL/GenBank/DDBJ databases">
        <authorList>
            <person name="Sun Q."/>
            <person name="Ohkuma M."/>
        </authorList>
    </citation>
    <scope>NUCLEOTIDE SEQUENCE</scope>
    <source>
        <strain evidence="7">JCM 18487</strain>
    </source>
</reference>
<feature type="binding site" evidence="3">
    <location>
        <position position="360"/>
    </location>
    <ligand>
        <name>CoA</name>
        <dbReference type="ChEBI" id="CHEBI:57287"/>
    </ligand>
</feature>
<dbReference type="InterPro" id="IPR026888">
    <property type="entry name" value="AcetylCoA_hyd_C"/>
</dbReference>
<evidence type="ECO:0000259" key="5">
    <source>
        <dbReference type="Pfam" id="PF02550"/>
    </source>
</evidence>
<dbReference type="InterPro" id="IPR003702">
    <property type="entry name" value="ActCoA_hydro_N"/>
</dbReference>
<dbReference type="GO" id="GO:0006084">
    <property type="term" value="P:acetyl-CoA metabolic process"/>
    <property type="evidence" value="ECO:0007669"/>
    <property type="project" value="InterPro"/>
</dbReference>
<dbReference type="Gene3D" id="3.30.750.70">
    <property type="entry name" value="4-hydroxybutyrate coenzyme like domains"/>
    <property type="match status" value="1"/>
</dbReference>
<feature type="active site" description="5-glutamyl coenzyme A thioester intermediate" evidence="2">
    <location>
        <position position="290"/>
    </location>
</feature>
<feature type="binding site" evidence="3">
    <location>
        <begin position="265"/>
        <end position="269"/>
    </location>
    <ligand>
        <name>CoA</name>
        <dbReference type="ChEBI" id="CHEBI:57287"/>
    </ligand>
</feature>
<sequence>MLEERIRMPALRQRVVSAEEAAALIQDGMTLGISGFTRAGDAKVVPQALAERVRRTGERLRIQLWTGASVAEEVDRTLCEAGVVVRRLPFQSDPVLRAAINRGEVMYVDQHLSQTVEMVREGQLGPLDVAILEAVAITEDGGIVPSTSVGNSPTFAHMAKRIIVELNTRQPLLLEGMHDIYEPGPRPHRDPIPLTRVDGRIGQPAIAVPPGKIAAIVVTHRADHFAPLAAPDAETEQMAGHLLEFFDHEVRRGRLPESLRPLQSGVGSVANAVLHGMLDGRFHNLEMYSEVLQDAVFDLLDAGKMRFASGCAITVSPARAQEIMSRLVAYRDRIILRPQEISNHPGIIRRFGVIAINTAIEVDIYGNVNSTHVLGTHMMNGIGGSGDFARNAYLSVFVTKSTAKDGRISCIVPMVAHVDHTEHDVQVVVTEQGLADLRGLAPRERAPLIIERCAHPAYRELLREYWRDAQRFGGQTPHDLAKALSWHVRARDTGSMLPDDSPRPAAADAARRAAAARAGMVSGRR</sequence>
<reference evidence="7" key="1">
    <citation type="journal article" date="2014" name="Int. J. Syst. Evol. Microbiol.">
        <title>Complete genome sequence of Corynebacterium casei LMG S-19264T (=DSM 44701T), isolated from a smear-ripened cheese.</title>
        <authorList>
            <consortium name="US DOE Joint Genome Institute (JGI-PGF)"/>
            <person name="Walter F."/>
            <person name="Albersmeier A."/>
            <person name="Kalinowski J."/>
            <person name="Ruckert C."/>
        </authorList>
    </citation>
    <scope>NUCLEOTIDE SEQUENCE</scope>
    <source>
        <strain evidence="7">JCM 18487</strain>
    </source>
</reference>
<dbReference type="EMBL" id="BMOY01000044">
    <property type="protein sequence ID" value="GGJ12304.1"/>
    <property type="molecule type" value="Genomic_DNA"/>
</dbReference>
<feature type="binding site" evidence="3">
    <location>
        <position position="404"/>
    </location>
    <ligand>
        <name>CoA</name>
        <dbReference type="ChEBI" id="CHEBI:57287"/>
    </ligand>
</feature>
<evidence type="ECO:0000256" key="4">
    <source>
        <dbReference type="SAM" id="MobiDB-lite"/>
    </source>
</evidence>
<dbReference type="Proteomes" id="UP000637695">
    <property type="component" value="Unassembled WGS sequence"/>
</dbReference>
<dbReference type="GO" id="GO:0003986">
    <property type="term" value="F:acetyl-CoA hydrolase activity"/>
    <property type="evidence" value="ECO:0007669"/>
    <property type="project" value="TreeGrafter"/>
</dbReference>
<evidence type="ECO:0000256" key="2">
    <source>
        <dbReference type="PIRSR" id="PIRSR617821-1"/>
    </source>
</evidence>
<accession>A0A917KHB6</accession>
<organism evidence="7 8">
    <name type="scientific">Alicyclobacillus cellulosilyticus</name>
    <dbReference type="NCBI Taxonomy" id="1003997"/>
    <lineage>
        <taxon>Bacteria</taxon>
        <taxon>Bacillati</taxon>
        <taxon>Bacillota</taxon>
        <taxon>Bacilli</taxon>
        <taxon>Bacillales</taxon>
        <taxon>Alicyclobacillaceae</taxon>
        <taxon>Alicyclobacillus</taxon>
    </lineage>
</organism>
<feature type="binding site" evidence="3">
    <location>
        <position position="380"/>
    </location>
    <ligand>
        <name>CoA</name>
        <dbReference type="ChEBI" id="CHEBI:57287"/>
    </ligand>
</feature>
<dbReference type="RefSeq" id="WP_188883126.1">
    <property type="nucleotide sequence ID" value="NZ_BMOY01000044.1"/>
</dbReference>
<dbReference type="PANTHER" id="PTHR43609">
    <property type="entry name" value="ACETYL-COA HYDROLASE"/>
    <property type="match status" value="1"/>
</dbReference>
<keyword evidence="8" id="KW-1185">Reference proteome</keyword>
<feature type="binding site" evidence="3">
    <location>
        <position position="384"/>
    </location>
    <ligand>
        <name>CoA</name>
        <dbReference type="ChEBI" id="CHEBI:57287"/>
    </ligand>
</feature>
<dbReference type="InterPro" id="IPR037171">
    <property type="entry name" value="NagB/RpiA_transferase-like"/>
</dbReference>
<dbReference type="SUPFAM" id="SSF100950">
    <property type="entry name" value="NagB/RpiA/CoA transferase-like"/>
    <property type="match status" value="2"/>
</dbReference>